<dbReference type="RefSeq" id="WP_279524335.1">
    <property type="nucleotide sequence ID" value="NZ_JARVII010000011.1"/>
</dbReference>
<organism evidence="2 3">
    <name type="scientific">Ottowia cancrivicina</name>
    <dbReference type="NCBI Taxonomy" id="3040346"/>
    <lineage>
        <taxon>Bacteria</taxon>
        <taxon>Pseudomonadati</taxon>
        <taxon>Pseudomonadota</taxon>
        <taxon>Betaproteobacteria</taxon>
        <taxon>Burkholderiales</taxon>
        <taxon>Comamonadaceae</taxon>
        <taxon>Ottowia</taxon>
    </lineage>
</organism>
<evidence type="ECO:0000313" key="3">
    <source>
        <dbReference type="Proteomes" id="UP001237156"/>
    </source>
</evidence>
<dbReference type="PANTHER" id="PTHR35813:SF1">
    <property type="entry name" value="INNER MEMBRANE PROTEIN YBAN"/>
    <property type="match status" value="1"/>
</dbReference>
<accession>A0AAW6RMB0</accession>
<keyword evidence="1" id="KW-1133">Transmembrane helix</keyword>
<dbReference type="EMBL" id="JARVII010000011">
    <property type="protein sequence ID" value="MDG9699438.1"/>
    <property type="molecule type" value="Genomic_DNA"/>
</dbReference>
<protein>
    <submittedName>
        <fullName evidence="2">YbaN family protein</fullName>
    </submittedName>
</protein>
<gene>
    <name evidence="2" type="ORF">QB898_06860</name>
</gene>
<keyword evidence="1" id="KW-0812">Transmembrane</keyword>
<dbReference type="PANTHER" id="PTHR35813">
    <property type="entry name" value="INNER MEMBRANE PROTEIN YBAN"/>
    <property type="match status" value="1"/>
</dbReference>
<feature type="transmembrane region" description="Helical" evidence="1">
    <location>
        <begin position="21"/>
        <end position="41"/>
    </location>
</feature>
<dbReference type="Proteomes" id="UP001237156">
    <property type="component" value="Unassembled WGS sequence"/>
</dbReference>
<reference evidence="2 3" key="1">
    <citation type="submission" date="2023-04" db="EMBL/GenBank/DDBJ databases">
        <title>Ottowia paracancer sp. nov., isolated from human stomach.</title>
        <authorList>
            <person name="Song Y."/>
        </authorList>
    </citation>
    <scope>NUCLEOTIDE SEQUENCE [LARGE SCALE GENOMIC DNA]</scope>
    <source>
        <strain evidence="2 3">10c7w1</strain>
    </source>
</reference>
<dbReference type="Pfam" id="PF04304">
    <property type="entry name" value="DUF454"/>
    <property type="match status" value="1"/>
</dbReference>
<evidence type="ECO:0000313" key="2">
    <source>
        <dbReference type="EMBL" id="MDG9699438.1"/>
    </source>
</evidence>
<keyword evidence="3" id="KW-1185">Reference proteome</keyword>
<dbReference type="InterPro" id="IPR007401">
    <property type="entry name" value="DUF454"/>
</dbReference>
<sequence length="136" mass="14995">MPSDSQHFFSSSAGQRTSVTVLLWRALALLGIVLSIIGVMLPVMPTAPFVLLAAWAAGKGWPRLEAWMLAHPLFGVYIVRWRARRAIPRSAKWFAALAMLCSSVMLQFTGLPLAARLGVPAVMLAVALWIWQRPDQ</sequence>
<dbReference type="PIRSF" id="PIRSF016789">
    <property type="entry name" value="DUF454"/>
    <property type="match status" value="1"/>
</dbReference>
<comment type="caution">
    <text evidence="2">The sequence shown here is derived from an EMBL/GenBank/DDBJ whole genome shotgun (WGS) entry which is preliminary data.</text>
</comment>
<feature type="transmembrane region" description="Helical" evidence="1">
    <location>
        <begin position="91"/>
        <end position="108"/>
    </location>
</feature>
<dbReference type="GO" id="GO:0005886">
    <property type="term" value="C:plasma membrane"/>
    <property type="evidence" value="ECO:0007669"/>
    <property type="project" value="TreeGrafter"/>
</dbReference>
<proteinExistence type="predicted"/>
<name>A0AAW6RMB0_9BURK</name>
<dbReference type="AlphaFoldDB" id="A0AAW6RMB0"/>
<feature type="transmembrane region" description="Helical" evidence="1">
    <location>
        <begin position="61"/>
        <end position="79"/>
    </location>
</feature>
<evidence type="ECO:0000256" key="1">
    <source>
        <dbReference type="SAM" id="Phobius"/>
    </source>
</evidence>
<keyword evidence="1" id="KW-0472">Membrane</keyword>